<comment type="caution">
    <text evidence="2">The sequence shown here is derived from an EMBL/GenBank/DDBJ whole genome shotgun (WGS) entry which is preliminary data.</text>
</comment>
<dbReference type="EMBL" id="JACGWO010000003">
    <property type="protein sequence ID" value="KAK4432641.1"/>
    <property type="molecule type" value="Genomic_DNA"/>
</dbReference>
<dbReference type="Proteomes" id="UP001293254">
    <property type="component" value="Unassembled WGS sequence"/>
</dbReference>
<reference evidence="2" key="2">
    <citation type="journal article" date="2024" name="Plant">
        <title>Genomic evolution and insights into agronomic trait innovations of Sesamum species.</title>
        <authorList>
            <person name="Miao H."/>
            <person name="Wang L."/>
            <person name="Qu L."/>
            <person name="Liu H."/>
            <person name="Sun Y."/>
            <person name="Le M."/>
            <person name="Wang Q."/>
            <person name="Wei S."/>
            <person name="Zheng Y."/>
            <person name="Lin W."/>
            <person name="Duan Y."/>
            <person name="Cao H."/>
            <person name="Xiong S."/>
            <person name="Wang X."/>
            <person name="Wei L."/>
            <person name="Li C."/>
            <person name="Ma Q."/>
            <person name="Ju M."/>
            <person name="Zhao R."/>
            <person name="Li G."/>
            <person name="Mu C."/>
            <person name="Tian Q."/>
            <person name="Mei H."/>
            <person name="Zhang T."/>
            <person name="Gao T."/>
            <person name="Zhang H."/>
        </authorList>
    </citation>
    <scope>NUCLEOTIDE SEQUENCE</scope>
    <source>
        <strain evidence="2">3651</strain>
    </source>
</reference>
<gene>
    <name evidence="2" type="ORF">Salat_1026300</name>
</gene>
<name>A0AAE1YLW0_9LAMI</name>
<proteinExistence type="predicted"/>
<accession>A0AAE1YLW0</accession>
<organism evidence="2 3">
    <name type="scientific">Sesamum alatum</name>
    <dbReference type="NCBI Taxonomy" id="300844"/>
    <lineage>
        <taxon>Eukaryota</taxon>
        <taxon>Viridiplantae</taxon>
        <taxon>Streptophyta</taxon>
        <taxon>Embryophyta</taxon>
        <taxon>Tracheophyta</taxon>
        <taxon>Spermatophyta</taxon>
        <taxon>Magnoliopsida</taxon>
        <taxon>eudicotyledons</taxon>
        <taxon>Gunneridae</taxon>
        <taxon>Pentapetalae</taxon>
        <taxon>asterids</taxon>
        <taxon>lamiids</taxon>
        <taxon>Lamiales</taxon>
        <taxon>Pedaliaceae</taxon>
        <taxon>Sesamum</taxon>
    </lineage>
</organism>
<keyword evidence="3" id="KW-1185">Reference proteome</keyword>
<feature type="compositionally biased region" description="Basic and acidic residues" evidence="1">
    <location>
        <begin position="27"/>
        <end position="40"/>
    </location>
</feature>
<dbReference type="AlphaFoldDB" id="A0AAE1YLW0"/>
<sequence length="126" mass="14401">MWLLKVSDQGVRASTSCHPFCRVKTPGGHEDGPYEEHDSNSRSSSLKEGPYLGHSWATRISRTLVVPYEGTPPIIQPSPLRATQEGLSWKEKRIAYKAIQWKIQENRQEKSKEDLIISSYYNNDLL</sequence>
<evidence type="ECO:0000256" key="1">
    <source>
        <dbReference type="SAM" id="MobiDB-lite"/>
    </source>
</evidence>
<protein>
    <submittedName>
        <fullName evidence="2">Uncharacterized protein</fullName>
    </submittedName>
</protein>
<reference evidence="2" key="1">
    <citation type="submission" date="2020-06" db="EMBL/GenBank/DDBJ databases">
        <authorList>
            <person name="Li T."/>
            <person name="Hu X."/>
            <person name="Zhang T."/>
            <person name="Song X."/>
            <person name="Zhang H."/>
            <person name="Dai N."/>
            <person name="Sheng W."/>
            <person name="Hou X."/>
            <person name="Wei L."/>
        </authorList>
    </citation>
    <scope>NUCLEOTIDE SEQUENCE</scope>
    <source>
        <strain evidence="2">3651</strain>
        <tissue evidence="2">Leaf</tissue>
    </source>
</reference>
<feature type="region of interest" description="Disordered" evidence="1">
    <location>
        <begin position="20"/>
        <end position="49"/>
    </location>
</feature>
<evidence type="ECO:0000313" key="2">
    <source>
        <dbReference type="EMBL" id="KAK4432641.1"/>
    </source>
</evidence>
<evidence type="ECO:0000313" key="3">
    <source>
        <dbReference type="Proteomes" id="UP001293254"/>
    </source>
</evidence>